<evidence type="ECO:0000313" key="3">
    <source>
        <dbReference type="EMBL" id="KKB41773.1"/>
    </source>
</evidence>
<keyword evidence="4" id="KW-1185">Reference proteome</keyword>
<sequence>MEISLWVIILFALLYEPVIGYYDFQKFKQRAAVDPAARESYYAQIMTWLWVPALFILLIVALTDLTLQQIGLAMPTLGAGTLGSFATGAAYGAITVYALFLVYYVIGYHTSSKVRHRLTESRKKEMQKLTYTEILPVTDKEKKQWTYVSLTAGITEEIIYRGFLIFAFSYLFPTLSIWVVILAASVIFGLAHTYQGFWAGVVRTSIVGIVFSIIYVSLGSILPLIVLHFLLDYVAKLGEEDDREAAA</sequence>
<dbReference type="GO" id="GO:0080120">
    <property type="term" value="P:CAAX-box protein maturation"/>
    <property type="evidence" value="ECO:0007669"/>
    <property type="project" value="UniProtKB-ARBA"/>
</dbReference>
<dbReference type="AlphaFoldDB" id="A0A0F5I8K5"/>
<reference evidence="3" key="1">
    <citation type="submission" date="2015-02" db="EMBL/GenBank/DDBJ databases">
        <title>Genome Assembly of Bacillaceae bacterium MTCC 8252.</title>
        <authorList>
            <person name="Verma A."/>
            <person name="Khatri I."/>
            <person name="Mual P."/>
            <person name="Subramanian S."/>
            <person name="Krishnamurthi S."/>
        </authorList>
    </citation>
    <scope>NUCLEOTIDE SEQUENCE [LARGE SCALE GENOMIC DNA]</scope>
    <source>
        <strain evidence="3">MTCC 8252</strain>
    </source>
</reference>
<accession>A0A0F5I8K5</accession>
<dbReference type="RefSeq" id="WP_039238023.1">
    <property type="nucleotide sequence ID" value="NZ_JWIQ02000006.1"/>
</dbReference>
<keyword evidence="3" id="KW-0645">Protease</keyword>
<evidence type="ECO:0000313" key="4">
    <source>
        <dbReference type="Proteomes" id="UP000031563"/>
    </source>
</evidence>
<organism evidence="3 4">
    <name type="scientific">Bacillus thermotolerans</name>
    <name type="common">Quasibacillus thermotolerans</name>
    <dbReference type="NCBI Taxonomy" id="1221996"/>
    <lineage>
        <taxon>Bacteria</taxon>
        <taxon>Bacillati</taxon>
        <taxon>Bacillota</taxon>
        <taxon>Bacilli</taxon>
        <taxon>Bacillales</taxon>
        <taxon>Bacillaceae</taxon>
        <taxon>Bacillus</taxon>
    </lineage>
</organism>
<dbReference type="InterPro" id="IPR003675">
    <property type="entry name" value="Rce1/LyrA-like_dom"/>
</dbReference>
<accession>A0A0F5HK55</accession>
<dbReference type="GO" id="GO:0006508">
    <property type="term" value="P:proteolysis"/>
    <property type="evidence" value="ECO:0007669"/>
    <property type="project" value="UniProtKB-KW"/>
</dbReference>
<evidence type="ECO:0000256" key="1">
    <source>
        <dbReference type="SAM" id="Phobius"/>
    </source>
</evidence>
<keyword evidence="3" id="KW-0378">Hydrolase</keyword>
<feature type="transmembrane region" description="Helical" evidence="1">
    <location>
        <begin position="45"/>
        <end position="62"/>
    </location>
</feature>
<dbReference type="STRING" id="1221996.QY95_00580"/>
<dbReference type="Pfam" id="PF02517">
    <property type="entry name" value="Rce1-like"/>
    <property type="match status" value="1"/>
</dbReference>
<dbReference type="OrthoDB" id="2357478at2"/>
<proteinExistence type="predicted"/>
<feature type="domain" description="CAAX prenyl protease 2/Lysostaphin resistance protein A-like" evidence="2">
    <location>
        <begin position="145"/>
        <end position="233"/>
    </location>
</feature>
<feature type="transmembrane region" description="Helical" evidence="1">
    <location>
        <begin position="6"/>
        <end position="24"/>
    </location>
</feature>
<dbReference type="Proteomes" id="UP000031563">
    <property type="component" value="Unassembled WGS sequence"/>
</dbReference>
<dbReference type="EMBL" id="JWIR02000019">
    <property type="protein sequence ID" value="KKB41773.1"/>
    <property type="molecule type" value="Genomic_DNA"/>
</dbReference>
<dbReference type="GO" id="GO:0004175">
    <property type="term" value="F:endopeptidase activity"/>
    <property type="evidence" value="ECO:0007669"/>
    <property type="project" value="UniProtKB-ARBA"/>
</dbReference>
<keyword evidence="1" id="KW-0812">Transmembrane</keyword>
<feature type="transmembrane region" description="Helical" evidence="1">
    <location>
        <begin position="82"/>
        <end position="106"/>
    </location>
</feature>
<evidence type="ECO:0000259" key="2">
    <source>
        <dbReference type="Pfam" id="PF02517"/>
    </source>
</evidence>
<keyword evidence="1" id="KW-1133">Transmembrane helix</keyword>
<keyword evidence="1" id="KW-0472">Membrane</keyword>
<comment type="caution">
    <text evidence="3">The sequence shown here is derived from an EMBL/GenBank/DDBJ whole genome shotgun (WGS) entry which is preliminary data.</text>
</comment>
<protein>
    <submittedName>
        <fullName evidence="3">CAAX amino terminal protease family</fullName>
    </submittedName>
</protein>
<feature type="transmembrane region" description="Helical" evidence="1">
    <location>
        <begin position="170"/>
        <end position="194"/>
    </location>
</feature>
<gene>
    <name evidence="3" type="ORF">QY95_00580</name>
</gene>
<name>A0A0F5I8K5_BACTR</name>
<feature type="transmembrane region" description="Helical" evidence="1">
    <location>
        <begin position="206"/>
        <end position="231"/>
    </location>
</feature>